<keyword evidence="1" id="KW-0479">Metal-binding</keyword>
<dbReference type="Pfam" id="PF13639">
    <property type="entry name" value="zf-RING_2"/>
    <property type="match status" value="1"/>
</dbReference>
<dbReference type="InterPro" id="IPR001841">
    <property type="entry name" value="Znf_RING"/>
</dbReference>
<dbReference type="InterPro" id="IPR013083">
    <property type="entry name" value="Znf_RING/FYVE/PHD"/>
</dbReference>
<protein>
    <recommendedName>
        <fullName evidence="4">RING-type domain-containing protein</fullName>
    </recommendedName>
</protein>
<dbReference type="Gene3D" id="3.30.40.10">
    <property type="entry name" value="Zinc/RING finger domain, C3HC4 (zinc finger)"/>
    <property type="match status" value="1"/>
</dbReference>
<keyword evidence="2" id="KW-0863">Zinc-finger</keyword>
<dbReference type="EMBL" id="CP126665">
    <property type="protein sequence ID" value="WKA11007.1"/>
    <property type="molecule type" value="Genomic_DNA"/>
</dbReference>
<evidence type="ECO:0000256" key="1">
    <source>
        <dbReference type="ARBA" id="ARBA00022723"/>
    </source>
</evidence>
<keyword evidence="3" id="KW-0862">Zinc</keyword>
<evidence type="ECO:0000256" key="3">
    <source>
        <dbReference type="ARBA" id="ARBA00022833"/>
    </source>
</evidence>
<gene>
    <name evidence="5" type="ORF">VitviT2T_028544</name>
</gene>
<evidence type="ECO:0000313" key="6">
    <source>
        <dbReference type="Proteomes" id="UP001227230"/>
    </source>
</evidence>
<proteinExistence type="predicted"/>
<feature type="domain" description="RING-type" evidence="4">
    <location>
        <begin position="82"/>
        <end position="119"/>
    </location>
</feature>
<accession>A0ABY9DUH9</accession>
<name>A0ABY9DUH9_VITVI</name>
<evidence type="ECO:0000259" key="4">
    <source>
        <dbReference type="Pfam" id="PF13639"/>
    </source>
</evidence>
<evidence type="ECO:0000313" key="5">
    <source>
        <dbReference type="EMBL" id="WKA11007.1"/>
    </source>
</evidence>
<evidence type="ECO:0000256" key="2">
    <source>
        <dbReference type="ARBA" id="ARBA00022771"/>
    </source>
</evidence>
<dbReference type="PANTHER" id="PTHR45969">
    <property type="entry name" value="RING ZINC FINGER PROTEIN-RELATED"/>
    <property type="match status" value="1"/>
</dbReference>
<organism evidence="5 6">
    <name type="scientific">Vitis vinifera</name>
    <name type="common">Grape</name>
    <dbReference type="NCBI Taxonomy" id="29760"/>
    <lineage>
        <taxon>Eukaryota</taxon>
        <taxon>Viridiplantae</taxon>
        <taxon>Streptophyta</taxon>
        <taxon>Embryophyta</taxon>
        <taxon>Tracheophyta</taxon>
        <taxon>Spermatophyta</taxon>
        <taxon>Magnoliopsida</taxon>
        <taxon>eudicotyledons</taxon>
        <taxon>Gunneridae</taxon>
        <taxon>Pentapetalae</taxon>
        <taxon>rosids</taxon>
        <taxon>Vitales</taxon>
        <taxon>Vitaceae</taxon>
        <taxon>Viteae</taxon>
        <taxon>Vitis</taxon>
    </lineage>
</organism>
<keyword evidence="6" id="KW-1185">Reference proteome</keyword>
<reference evidence="5 6" key="1">
    <citation type="journal article" date="2023" name="Hortic Res">
        <title>The complete reference genome for grapevine (Vitis vinifera L.) genetics and breeding.</title>
        <authorList>
            <person name="Shi X."/>
            <person name="Cao S."/>
            <person name="Wang X."/>
            <person name="Huang S."/>
            <person name="Wang Y."/>
            <person name="Liu Z."/>
            <person name="Liu W."/>
            <person name="Leng X."/>
            <person name="Peng Y."/>
            <person name="Wang N."/>
            <person name="Wang Y."/>
            <person name="Ma Z."/>
            <person name="Xu X."/>
            <person name="Zhang F."/>
            <person name="Xue H."/>
            <person name="Zhong H."/>
            <person name="Wang Y."/>
            <person name="Zhang K."/>
            <person name="Velt A."/>
            <person name="Avia K."/>
            <person name="Holtgrawe D."/>
            <person name="Grimplet J."/>
            <person name="Matus J.T."/>
            <person name="Ware D."/>
            <person name="Wu X."/>
            <person name="Wang H."/>
            <person name="Liu C."/>
            <person name="Fang Y."/>
            <person name="Rustenholz C."/>
            <person name="Cheng Z."/>
            <person name="Xiao H."/>
            <person name="Zhou Y."/>
        </authorList>
    </citation>
    <scope>NUCLEOTIDE SEQUENCE [LARGE SCALE GENOMIC DNA]</scope>
    <source>
        <strain evidence="6">cv. Pinot noir / PN40024</strain>
        <tissue evidence="5">Leaf</tissue>
    </source>
</reference>
<dbReference type="PANTHER" id="PTHR45969:SF10">
    <property type="entry name" value="BRASSINOSTEROID-RESPONSIVE RING PROTEIN 1"/>
    <property type="match status" value="1"/>
</dbReference>
<dbReference type="Proteomes" id="UP001227230">
    <property type="component" value="Chromosome 18"/>
</dbReference>
<sequence length="126" mass="15072">MEKFKVEKETIALNLEIEGPNREAKEEEEFCCSFIRKLIFSLFHFLGLSDFLETDVLWFETQTQVLEYSLASAVLIRGLRRRCAVCLYDFEVGEEIRQLTNCKHIFHRSCLDRWMDHDKKTYLKKI</sequence>
<dbReference type="SUPFAM" id="SSF57850">
    <property type="entry name" value="RING/U-box"/>
    <property type="match status" value="1"/>
</dbReference>